<proteinExistence type="predicted"/>
<dbReference type="InterPro" id="IPR011990">
    <property type="entry name" value="TPR-like_helical_dom_sf"/>
</dbReference>
<evidence type="ECO:0000313" key="1">
    <source>
        <dbReference type="EMBL" id="MCP2268146.1"/>
    </source>
</evidence>
<keyword evidence="2" id="KW-1185">Reference proteome</keyword>
<accession>A0ABT1I6E7</accession>
<gene>
    <name evidence="1" type="ORF">LV75_000632</name>
</gene>
<dbReference type="Gene3D" id="1.25.40.10">
    <property type="entry name" value="Tetratricopeptide repeat domain"/>
    <property type="match status" value="1"/>
</dbReference>
<dbReference type="RefSeq" id="WP_253885087.1">
    <property type="nucleotide sequence ID" value="NZ_BAAAVB010000006.1"/>
</dbReference>
<name>A0ABT1I6E7_9PSEU</name>
<sequence>MAESGNPVHNEIAPGAVISGDVVLTGSVVGGIHNYHFTSGRSAPFEVPNISMAQAEEFYETARRLEFEWEVEVPFAEIRELLHAAARAGHVDAMAKYGLIVEGRLQAMLSGREADPATLDVDGALRWYTRSAHLGSPAGALYLGRIYEEHFGNPADALKWYAKAADAGVAAARSRHDGLRRRLELGLGHLAGKKAFSTASTPRTGRTPMPPRTDFDRWIATEWDNSEPKAIAFCLGQLAETCGGPHGEWGVLAEPEQVALVKHFSALHPTLITLPGVAFEYHQGIGEGNLRDFAARLLSGQVPDPHDLAPVWARQKREGRVSTTQFFYTVELTVDDFDHFTSVLDNIVDLLRAEASADPVRREYQLKIALIHQELRHRRESAVPAATGRGTWEFFPLFTPEQLQDVLALADRCATDAAAPADSQAFWARFAAALRAAPAQPFS</sequence>
<evidence type="ECO:0000313" key="2">
    <source>
        <dbReference type="Proteomes" id="UP001205185"/>
    </source>
</evidence>
<dbReference type="SUPFAM" id="SSF81901">
    <property type="entry name" value="HCP-like"/>
    <property type="match status" value="1"/>
</dbReference>
<reference evidence="1 2" key="1">
    <citation type="submission" date="2022-06" db="EMBL/GenBank/DDBJ databases">
        <title>Genomic Encyclopedia of Archaeal and Bacterial Type Strains, Phase II (KMG-II): from individual species to whole genera.</title>
        <authorList>
            <person name="Goeker M."/>
        </authorList>
    </citation>
    <scope>NUCLEOTIDE SEQUENCE [LARGE SCALE GENOMIC DNA]</scope>
    <source>
        <strain evidence="1 2">DSM 44255</strain>
    </source>
</reference>
<organism evidence="1 2">
    <name type="scientific">Actinokineospora diospyrosa</name>
    <dbReference type="NCBI Taxonomy" id="103728"/>
    <lineage>
        <taxon>Bacteria</taxon>
        <taxon>Bacillati</taxon>
        <taxon>Actinomycetota</taxon>
        <taxon>Actinomycetes</taxon>
        <taxon>Pseudonocardiales</taxon>
        <taxon>Pseudonocardiaceae</taxon>
        <taxon>Actinokineospora</taxon>
    </lineage>
</organism>
<dbReference type="Proteomes" id="UP001205185">
    <property type="component" value="Unassembled WGS sequence"/>
</dbReference>
<protein>
    <submittedName>
        <fullName evidence="1">Sel1 repeat</fullName>
    </submittedName>
</protein>
<comment type="caution">
    <text evidence="1">The sequence shown here is derived from an EMBL/GenBank/DDBJ whole genome shotgun (WGS) entry which is preliminary data.</text>
</comment>
<dbReference type="EMBL" id="JAMTCO010000002">
    <property type="protein sequence ID" value="MCP2268146.1"/>
    <property type="molecule type" value="Genomic_DNA"/>
</dbReference>